<feature type="region of interest" description="Disordered" evidence="1">
    <location>
        <begin position="1"/>
        <end position="55"/>
    </location>
</feature>
<dbReference type="SUPFAM" id="SSF54001">
    <property type="entry name" value="Cysteine proteinases"/>
    <property type="match status" value="1"/>
</dbReference>
<reference evidence="3" key="1">
    <citation type="submission" date="2021-01" db="EMBL/GenBank/DDBJ databases">
        <authorList>
            <person name="Corre E."/>
            <person name="Pelletier E."/>
            <person name="Niang G."/>
            <person name="Scheremetjew M."/>
            <person name="Finn R."/>
            <person name="Kale V."/>
            <person name="Holt S."/>
            <person name="Cochrane G."/>
            <person name="Meng A."/>
            <person name="Brown T."/>
            <person name="Cohen L."/>
        </authorList>
    </citation>
    <scope>NUCLEOTIDE SEQUENCE</scope>
    <source>
        <strain evidence="3">GSBS06</strain>
    </source>
</reference>
<proteinExistence type="predicted"/>
<feature type="domain" description="GOLD" evidence="2">
    <location>
        <begin position="458"/>
        <end position="638"/>
    </location>
</feature>
<protein>
    <recommendedName>
        <fullName evidence="2">GOLD domain-containing protein</fullName>
    </recommendedName>
</protein>
<feature type="compositionally biased region" description="Basic and acidic residues" evidence="1">
    <location>
        <begin position="1"/>
        <end position="23"/>
    </location>
</feature>
<dbReference type="Gene3D" id="2.60.120.680">
    <property type="entry name" value="GOLD domain"/>
    <property type="match status" value="1"/>
</dbReference>
<accession>A0A7S3PLD9</accession>
<dbReference type="InterPro" id="IPR038765">
    <property type="entry name" value="Papain-like_cys_pep_sf"/>
</dbReference>
<organism evidence="3">
    <name type="scientific">Aplanochytrium stocchinoi</name>
    <dbReference type="NCBI Taxonomy" id="215587"/>
    <lineage>
        <taxon>Eukaryota</taxon>
        <taxon>Sar</taxon>
        <taxon>Stramenopiles</taxon>
        <taxon>Bigyra</taxon>
        <taxon>Labyrinthulomycetes</taxon>
        <taxon>Thraustochytrida</taxon>
        <taxon>Thraustochytriidae</taxon>
        <taxon>Aplanochytrium</taxon>
    </lineage>
</organism>
<dbReference type="PANTHER" id="PTHR47112">
    <property type="entry name" value="PX DOMAIN-CONTAINING PROTEIN"/>
    <property type="match status" value="1"/>
</dbReference>
<name>A0A7S3PLD9_9STRA</name>
<dbReference type="InterPro" id="IPR036598">
    <property type="entry name" value="GOLD_dom_sf"/>
</dbReference>
<dbReference type="AlphaFoldDB" id="A0A7S3PLD9"/>
<gene>
    <name evidence="3" type="ORF">ASTO00021_LOCUS13287</name>
</gene>
<dbReference type="PANTHER" id="PTHR47112:SF1">
    <property type="entry name" value="PX DOMAIN-CONTAINING PROTEIN"/>
    <property type="match status" value="1"/>
</dbReference>
<evidence type="ECO:0000259" key="2">
    <source>
        <dbReference type="PROSITE" id="PS50866"/>
    </source>
</evidence>
<sequence>MERLHHRQQAAEKKAVPTPEKNENATQKQVNDRVVGDSKSEGKRSAKGSLLWRRRRRRSHKKSEGYYVVLKHCNEGDIVLYYTKQYVAKLQRFVTRSRYDHIGILVIWENCSEECCPATLKHSRRAAGIKAWHTLEADNNGVTLYRFTPALLSGYNGTCYIRHLKLDEAEFSLEVREDMLKSLHAFTEEMYGRPYEKHVLEMIKAANMFGGNKKEDLSSVFCSELVAAAYRRMGLLSEGRTSNSYIPGDFSSQAKPKRQIKLLHGAELEEEFYIDCENLFLETEASDTAANFDSNDKIGEKQLQRFKSSRKQTKALEIDRILHEVECLAELPVTQSIPNIRCDNSTQLLRQAKTLRETNNEDAQDSRLNDTYEDDVTFAEESDQNAKRDQFSDFQRIITSEYLKGQSKRGLEFHLRKGSSRTDINVHDIEPISLNQLAQLNVDVQKLLKRIPDADEDDSDLHETVENINNNEEMTKDTKLTASLSILPGKCRNVQYIYRCLSSHNGVTIRVSHHSGDIGIQLIYVEDTMIESSEPCTLKYHFRLVDTDDKNHDILFAIIGPIPHTLVDQGLLEKCKEQQEARVRLYGESPRMIHERSGAREELVSGEVLLDKSGWYSLCWDNTYSWLTSKTVAFMAKVE</sequence>
<evidence type="ECO:0000256" key="1">
    <source>
        <dbReference type="SAM" id="MobiDB-lite"/>
    </source>
</evidence>
<dbReference type="SUPFAM" id="SSF101576">
    <property type="entry name" value="Supernatant protein factor (SPF), C-terminal domain"/>
    <property type="match status" value="1"/>
</dbReference>
<dbReference type="Gene3D" id="3.90.1720.10">
    <property type="entry name" value="endopeptidase domain like (from Nostoc punctiforme)"/>
    <property type="match status" value="1"/>
</dbReference>
<dbReference type="EMBL" id="HBIN01017416">
    <property type="protein sequence ID" value="CAE0443190.1"/>
    <property type="molecule type" value="Transcribed_RNA"/>
</dbReference>
<dbReference type="PROSITE" id="PS50866">
    <property type="entry name" value="GOLD"/>
    <property type="match status" value="1"/>
</dbReference>
<feature type="compositionally biased region" description="Basic and acidic residues" evidence="1">
    <location>
        <begin position="30"/>
        <end position="44"/>
    </location>
</feature>
<evidence type="ECO:0000313" key="3">
    <source>
        <dbReference type="EMBL" id="CAE0443190.1"/>
    </source>
</evidence>
<dbReference type="InterPro" id="IPR009038">
    <property type="entry name" value="GOLD_dom"/>
</dbReference>